<sequence length="261" mass="30425">MYSIFNQNHPLSIEMGPPNVFRFRPPNENTLSELAENYVWFSDRDSLNDELDSNPEFVKLSTNPEELQLLYNTIAESILDEKTKLYFDRNMDLKTLQEFAETKIKPFVSSFGIACFTMYPMNKDLWEIYADNHKGVCLHFDSAADPTFFHNVLPMHYVSDIKKREYNAISEPNHIIDLFYKKTEKWSYEKELRLLKDRTGRISFDSTSLLNIILGYDAQPKFVEAVINIVKTKYSKANVYQAVAPVSIGRFSYKPLHLQTS</sequence>
<evidence type="ECO:0000313" key="1">
    <source>
        <dbReference type="EMBL" id="MFD2562955.1"/>
    </source>
</evidence>
<organism evidence="1 2">
    <name type="scientific">Aquimarina rubra</name>
    <dbReference type="NCBI Taxonomy" id="1920033"/>
    <lineage>
        <taxon>Bacteria</taxon>
        <taxon>Pseudomonadati</taxon>
        <taxon>Bacteroidota</taxon>
        <taxon>Flavobacteriia</taxon>
        <taxon>Flavobacteriales</taxon>
        <taxon>Flavobacteriaceae</taxon>
        <taxon>Aquimarina</taxon>
    </lineage>
</organism>
<comment type="caution">
    <text evidence="1">The sequence shown here is derived from an EMBL/GenBank/DDBJ whole genome shotgun (WGS) entry which is preliminary data.</text>
</comment>
<evidence type="ECO:0000313" key="2">
    <source>
        <dbReference type="Proteomes" id="UP001597319"/>
    </source>
</evidence>
<accession>A0ABW5LDT8</accession>
<gene>
    <name evidence="1" type="ORF">ACFSR1_09785</name>
</gene>
<dbReference type="RefSeq" id="WP_378291982.1">
    <property type="nucleotide sequence ID" value="NZ_JBHULE010000019.1"/>
</dbReference>
<proteinExistence type="predicted"/>
<dbReference type="Pfam" id="PF11185">
    <property type="entry name" value="DUF2971"/>
    <property type="match status" value="1"/>
</dbReference>
<name>A0ABW5LDT8_9FLAO</name>
<reference evidence="2" key="1">
    <citation type="journal article" date="2019" name="Int. J. Syst. Evol. Microbiol.">
        <title>The Global Catalogue of Microorganisms (GCM) 10K type strain sequencing project: providing services to taxonomists for standard genome sequencing and annotation.</title>
        <authorList>
            <consortium name="The Broad Institute Genomics Platform"/>
            <consortium name="The Broad Institute Genome Sequencing Center for Infectious Disease"/>
            <person name="Wu L."/>
            <person name="Ma J."/>
        </authorList>
    </citation>
    <scope>NUCLEOTIDE SEQUENCE [LARGE SCALE GENOMIC DNA]</scope>
    <source>
        <strain evidence="2">KCTC 52274</strain>
    </source>
</reference>
<dbReference type="EMBL" id="JBHULE010000019">
    <property type="protein sequence ID" value="MFD2562955.1"/>
    <property type="molecule type" value="Genomic_DNA"/>
</dbReference>
<dbReference type="InterPro" id="IPR021352">
    <property type="entry name" value="DUF2971"/>
</dbReference>
<dbReference type="Proteomes" id="UP001597319">
    <property type="component" value="Unassembled WGS sequence"/>
</dbReference>
<keyword evidence="2" id="KW-1185">Reference proteome</keyword>
<protein>
    <submittedName>
        <fullName evidence="1">DUF2971 domain-containing protein</fullName>
    </submittedName>
</protein>